<dbReference type="OrthoDB" id="6423981at2759"/>
<dbReference type="PANTHER" id="PTHR47327">
    <property type="entry name" value="FI18240P1-RELATED"/>
    <property type="match status" value="1"/>
</dbReference>
<name>A0A0R3PL18_ANGCS</name>
<evidence type="ECO:0000313" key="3">
    <source>
        <dbReference type="Proteomes" id="UP000267027"/>
    </source>
</evidence>
<dbReference type="InterPro" id="IPR052774">
    <property type="entry name" value="Celegans_DevNeuronal_Protein"/>
</dbReference>
<protein>
    <submittedName>
        <fullName evidence="4">ZP domain-containing protein</fullName>
    </submittedName>
</protein>
<dbReference type="PROSITE" id="PS51034">
    <property type="entry name" value="ZP_2"/>
    <property type="match status" value="1"/>
</dbReference>
<dbReference type="WBParaSite" id="ACOC_0000538501-mRNA-1">
    <property type="protein sequence ID" value="ACOC_0000538501-mRNA-1"/>
    <property type="gene ID" value="ACOC_0000538501"/>
</dbReference>
<reference evidence="2 3" key="2">
    <citation type="submission" date="2018-11" db="EMBL/GenBank/DDBJ databases">
        <authorList>
            <consortium name="Pathogen Informatics"/>
        </authorList>
    </citation>
    <scope>NUCLEOTIDE SEQUENCE [LARGE SCALE GENOMIC DNA]</scope>
    <source>
        <strain evidence="2 3">Costa Rica</strain>
    </source>
</reference>
<dbReference type="EMBL" id="UYYA01003867">
    <property type="protein sequence ID" value="VDM56971.1"/>
    <property type="molecule type" value="Genomic_DNA"/>
</dbReference>
<evidence type="ECO:0000313" key="2">
    <source>
        <dbReference type="EMBL" id="VDM56971.1"/>
    </source>
</evidence>
<dbReference type="Proteomes" id="UP000267027">
    <property type="component" value="Unassembled WGS sequence"/>
</dbReference>
<gene>
    <name evidence="2" type="ORF">ACOC_LOCUS5386</name>
</gene>
<organism evidence="4">
    <name type="scientific">Angiostrongylus costaricensis</name>
    <name type="common">Nematode worm</name>
    <dbReference type="NCBI Taxonomy" id="334426"/>
    <lineage>
        <taxon>Eukaryota</taxon>
        <taxon>Metazoa</taxon>
        <taxon>Ecdysozoa</taxon>
        <taxon>Nematoda</taxon>
        <taxon>Chromadorea</taxon>
        <taxon>Rhabditida</taxon>
        <taxon>Rhabditina</taxon>
        <taxon>Rhabditomorpha</taxon>
        <taxon>Strongyloidea</taxon>
        <taxon>Metastrongylidae</taxon>
        <taxon>Angiostrongylus</taxon>
    </lineage>
</organism>
<dbReference type="InterPro" id="IPR001507">
    <property type="entry name" value="ZP_dom"/>
</dbReference>
<evidence type="ECO:0000313" key="4">
    <source>
        <dbReference type="WBParaSite" id="ACOC_0000538501-mRNA-1"/>
    </source>
</evidence>
<evidence type="ECO:0000259" key="1">
    <source>
        <dbReference type="PROSITE" id="PS51034"/>
    </source>
</evidence>
<sequence>IVFSRNNISGFGPELHQLDLETTPRLASTSKQLGFKYTGVIYAAERFEQCRLFVRSSSEFSIFIPRPRYNTWCNAVEIDKIASVVIVMSNDRILPYDVTTKDDLFFHVTCNYTVPSITSAMKISLHDPRDRISLQILKKGIPVNSVFIGEILVVRVESDISPDRLHITACTAHRVGGTGPPTFVTLIADGCALLPSLMTPMKLGTRGWESSLSAFRIDGSEQIDVACMLDVCPGKNCPEVNVGYHVPYVFSFHRSSLYLSVCDLHFLSTAVSCDHCYYLAVLPTKQRKANPFVDRKTCCSSLPSPNCKNRTFRQFPRRQDVPRSVGSSALIKRSKE</sequence>
<dbReference type="PANTHER" id="PTHR47327:SF19">
    <property type="entry name" value="CUTICLIN-LIKE"/>
    <property type="match status" value="1"/>
</dbReference>
<dbReference type="GO" id="GO:0009653">
    <property type="term" value="P:anatomical structure morphogenesis"/>
    <property type="evidence" value="ECO:0007669"/>
    <property type="project" value="TreeGrafter"/>
</dbReference>
<dbReference type="AlphaFoldDB" id="A0A0R3PL18"/>
<accession>A0A0R3PL18</accession>
<reference evidence="4" key="1">
    <citation type="submission" date="2017-02" db="UniProtKB">
        <authorList>
            <consortium name="WormBaseParasite"/>
        </authorList>
    </citation>
    <scope>IDENTIFICATION</scope>
</reference>
<keyword evidence="3" id="KW-1185">Reference proteome</keyword>
<proteinExistence type="predicted"/>
<feature type="domain" description="ZP" evidence="1">
    <location>
        <begin position="21"/>
        <end position="249"/>
    </location>
</feature>